<sequence>MVQYLIRKSVEIQELRITLQQQQEDVTTSLRNLGL</sequence>
<gene>
    <name evidence="1" type="ordered locus">VIT_17s0000g10290</name>
</gene>
<name>D7SHA1_VITVI</name>
<dbReference type="AlphaFoldDB" id="D7SHA1"/>
<organism evidence="1 2">
    <name type="scientific">Vitis vinifera</name>
    <name type="common">Grape</name>
    <dbReference type="NCBI Taxonomy" id="29760"/>
    <lineage>
        <taxon>Eukaryota</taxon>
        <taxon>Viridiplantae</taxon>
        <taxon>Streptophyta</taxon>
        <taxon>Embryophyta</taxon>
        <taxon>Tracheophyta</taxon>
        <taxon>Spermatophyta</taxon>
        <taxon>Magnoliopsida</taxon>
        <taxon>eudicotyledons</taxon>
        <taxon>Gunneridae</taxon>
        <taxon>Pentapetalae</taxon>
        <taxon>rosids</taxon>
        <taxon>Vitales</taxon>
        <taxon>Vitaceae</taxon>
        <taxon>Viteae</taxon>
        <taxon>Vitis</taxon>
    </lineage>
</organism>
<proteinExistence type="predicted"/>
<keyword evidence="2" id="KW-1185">Reference proteome</keyword>
<dbReference type="HOGENOM" id="CLU_3369468_0_0_1"/>
<accession>D7SHA1</accession>
<evidence type="ECO:0000313" key="2">
    <source>
        <dbReference type="Proteomes" id="UP000009183"/>
    </source>
</evidence>
<protein>
    <submittedName>
        <fullName evidence="1">Uncharacterized protein</fullName>
    </submittedName>
</protein>
<dbReference type="InParanoid" id="D7SHA1"/>
<dbReference type="Proteomes" id="UP000009183">
    <property type="component" value="Chromosome 17"/>
</dbReference>
<dbReference type="EMBL" id="FN594950">
    <property type="protein sequence ID" value="CBI14860.3"/>
    <property type="molecule type" value="Genomic_DNA"/>
</dbReference>
<reference evidence="2" key="1">
    <citation type="journal article" date="2007" name="Nature">
        <title>The grapevine genome sequence suggests ancestral hexaploidization in major angiosperm phyla.</title>
        <authorList>
            <consortium name="The French-Italian Public Consortium for Grapevine Genome Characterization."/>
            <person name="Jaillon O."/>
            <person name="Aury J.-M."/>
            <person name="Noel B."/>
            <person name="Policriti A."/>
            <person name="Clepet C."/>
            <person name="Casagrande A."/>
            <person name="Choisne N."/>
            <person name="Aubourg S."/>
            <person name="Vitulo N."/>
            <person name="Jubin C."/>
            <person name="Vezzi A."/>
            <person name="Legeai F."/>
            <person name="Hugueney P."/>
            <person name="Dasilva C."/>
            <person name="Horner D."/>
            <person name="Mica E."/>
            <person name="Jublot D."/>
            <person name="Poulain J."/>
            <person name="Bruyere C."/>
            <person name="Billault A."/>
            <person name="Segurens B."/>
            <person name="Gouyvenoux M."/>
            <person name="Ugarte E."/>
            <person name="Cattonaro F."/>
            <person name="Anthouard V."/>
            <person name="Vico V."/>
            <person name="Del Fabbro C."/>
            <person name="Alaux M."/>
            <person name="Di Gaspero G."/>
            <person name="Dumas V."/>
            <person name="Felice N."/>
            <person name="Paillard S."/>
            <person name="Juman I."/>
            <person name="Moroldo M."/>
            <person name="Scalabrin S."/>
            <person name="Canaguier A."/>
            <person name="Le Clainche I."/>
            <person name="Malacrida G."/>
            <person name="Durand E."/>
            <person name="Pesole G."/>
            <person name="Laucou V."/>
            <person name="Chatelet P."/>
            <person name="Merdinoglu D."/>
            <person name="Delledonne M."/>
            <person name="Pezzotti M."/>
            <person name="Lecharny A."/>
            <person name="Scarpelli C."/>
            <person name="Artiguenave F."/>
            <person name="Pe M.E."/>
            <person name="Valle G."/>
            <person name="Morgante M."/>
            <person name="Caboche M."/>
            <person name="Adam-Blondon A.-F."/>
            <person name="Weissenbach J."/>
            <person name="Quetier F."/>
            <person name="Wincker P."/>
        </authorList>
    </citation>
    <scope>NUCLEOTIDE SEQUENCE [LARGE SCALE GENOMIC DNA]</scope>
    <source>
        <strain evidence="2">cv. Pinot noir / PN40024</strain>
    </source>
</reference>
<dbReference type="PaxDb" id="29760-VIT_17s0000g10290.t01"/>
<evidence type="ECO:0000313" key="1">
    <source>
        <dbReference type="EMBL" id="CBI14860.3"/>
    </source>
</evidence>